<protein>
    <recommendedName>
        <fullName evidence="1">Retrotransposon gag domain-containing protein</fullName>
    </recommendedName>
</protein>
<organism evidence="2 3">
    <name type="scientific">Sparassis crispa</name>
    <dbReference type="NCBI Taxonomy" id="139825"/>
    <lineage>
        <taxon>Eukaryota</taxon>
        <taxon>Fungi</taxon>
        <taxon>Dikarya</taxon>
        <taxon>Basidiomycota</taxon>
        <taxon>Agaricomycotina</taxon>
        <taxon>Agaricomycetes</taxon>
        <taxon>Polyporales</taxon>
        <taxon>Sparassidaceae</taxon>
        <taxon>Sparassis</taxon>
    </lineage>
</organism>
<name>A0A401GBJ0_9APHY</name>
<accession>A0A401GBJ0</accession>
<dbReference type="OrthoDB" id="2800779at2759"/>
<comment type="caution">
    <text evidence="2">The sequence shown here is derived from an EMBL/GenBank/DDBJ whole genome shotgun (WGS) entry which is preliminary data.</text>
</comment>
<dbReference type="RefSeq" id="XP_027610435.1">
    <property type="nucleotide sequence ID" value="XM_027754634.1"/>
</dbReference>
<dbReference type="STRING" id="139825.A0A401GBJ0"/>
<dbReference type="InterPro" id="IPR005162">
    <property type="entry name" value="Retrotrans_gag_dom"/>
</dbReference>
<evidence type="ECO:0000313" key="2">
    <source>
        <dbReference type="EMBL" id="GBE79522.1"/>
    </source>
</evidence>
<evidence type="ECO:0000313" key="3">
    <source>
        <dbReference type="Proteomes" id="UP000287166"/>
    </source>
</evidence>
<proteinExistence type="predicted"/>
<dbReference type="GeneID" id="38776439"/>
<gene>
    <name evidence="2" type="ORF">SCP_0207220</name>
</gene>
<evidence type="ECO:0000259" key="1">
    <source>
        <dbReference type="Pfam" id="PF03732"/>
    </source>
</evidence>
<dbReference type="AlphaFoldDB" id="A0A401GBJ0"/>
<dbReference type="Pfam" id="PF03732">
    <property type="entry name" value="Retrotrans_gag"/>
    <property type="match status" value="1"/>
</dbReference>
<keyword evidence="3" id="KW-1185">Reference proteome</keyword>
<dbReference type="EMBL" id="BFAD01000002">
    <property type="protein sequence ID" value="GBE79522.1"/>
    <property type="molecule type" value="Genomic_DNA"/>
</dbReference>
<feature type="domain" description="Retrotransposon gag" evidence="1">
    <location>
        <begin position="60"/>
        <end position="141"/>
    </location>
</feature>
<dbReference type="Proteomes" id="UP000287166">
    <property type="component" value="Unassembled WGS sequence"/>
</dbReference>
<reference evidence="2 3" key="1">
    <citation type="journal article" date="2018" name="Sci. Rep.">
        <title>Genome sequence of the cauliflower mushroom Sparassis crispa (Hanabiratake) and its association with beneficial usage.</title>
        <authorList>
            <person name="Kiyama R."/>
            <person name="Furutani Y."/>
            <person name="Kawaguchi K."/>
            <person name="Nakanishi T."/>
        </authorList>
    </citation>
    <scope>NUCLEOTIDE SEQUENCE [LARGE SCALE GENOMIC DNA]</scope>
</reference>
<sequence>MQQPQATPSVPTIHFREPRIFNGKPEEVVPFLKEIRHAVQLQHWGLPTQEYDKVVYMATYLKDGSPALWFNSIEQFNLALLQDWDGFLDTFRECFEDPDLVTKNLHQTSLVASYSSHFKELLVYLDFSDQTKIQYFRRNLKELVKDLFLTIQPSTNFKDFITQAIALDNCLHQHELEKKSDKFFPHHIPSHASEGQHRPREHMQLQLAASTSNNDVVPMEVDVV</sequence>
<dbReference type="InParanoid" id="A0A401GBJ0"/>